<dbReference type="RefSeq" id="WP_098678162.1">
    <property type="nucleotide sequence ID" value="NZ_NVCU01000001.1"/>
</dbReference>
<dbReference type="Proteomes" id="UP000225910">
    <property type="component" value="Unassembled WGS sequence"/>
</dbReference>
<comment type="caution">
    <text evidence="1">The sequence shown here is derived from an EMBL/GenBank/DDBJ whole genome shotgun (WGS) entry which is preliminary data.</text>
</comment>
<dbReference type="AlphaFoldDB" id="A0A9X7B532"/>
<proteinExistence type="predicted"/>
<evidence type="ECO:0000313" key="1">
    <source>
        <dbReference type="EMBL" id="PFU03974.1"/>
    </source>
</evidence>
<gene>
    <name evidence="1" type="ORF">COK81_00020</name>
</gene>
<protein>
    <submittedName>
        <fullName evidence="1">Uncharacterized protein</fullName>
    </submittedName>
</protein>
<accession>A0A9X7B532</accession>
<sequence>MTANQMLEMIVEQSVEELDRYEEFQELYSHQNKFTLEEFNQFELAIYLKMSNIKKESYKEGFTQGINFILSMQK</sequence>
<reference evidence="1 2" key="1">
    <citation type="submission" date="2017-09" db="EMBL/GenBank/DDBJ databases">
        <title>Large-scale bioinformatics analysis of Bacillus genomes uncovers conserved roles of natural products in bacterial physiology.</title>
        <authorList>
            <consortium name="Agbiome Team Llc"/>
            <person name="Bleich R.M."/>
            <person name="Grubbs K.J."/>
            <person name="Santa Maria K.C."/>
            <person name="Allen S.E."/>
            <person name="Farag S."/>
            <person name="Shank E.A."/>
            <person name="Bowers A."/>
        </authorList>
    </citation>
    <scope>NUCLEOTIDE SEQUENCE [LARGE SCALE GENOMIC DNA]</scope>
    <source>
        <strain evidence="1 2">AFS064137</strain>
    </source>
</reference>
<dbReference type="EMBL" id="NVCU01000001">
    <property type="protein sequence ID" value="PFU03974.1"/>
    <property type="molecule type" value="Genomic_DNA"/>
</dbReference>
<organism evidence="1 2">
    <name type="scientific">Bacillus thuringiensis</name>
    <dbReference type="NCBI Taxonomy" id="1428"/>
    <lineage>
        <taxon>Bacteria</taxon>
        <taxon>Bacillati</taxon>
        <taxon>Bacillota</taxon>
        <taxon>Bacilli</taxon>
        <taxon>Bacillales</taxon>
        <taxon>Bacillaceae</taxon>
        <taxon>Bacillus</taxon>
        <taxon>Bacillus cereus group</taxon>
    </lineage>
</organism>
<evidence type="ECO:0000313" key="2">
    <source>
        <dbReference type="Proteomes" id="UP000225910"/>
    </source>
</evidence>
<name>A0A9X7B532_BACTU</name>